<comment type="caution">
    <text evidence="10">The sequence shown here is derived from an EMBL/GenBank/DDBJ whole genome shotgun (WGS) entry which is preliminary data.</text>
</comment>
<dbReference type="PROSITE" id="PS52029">
    <property type="entry name" value="LD_TPASE"/>
    <property type="match status" value="1"/>
</dbReference>
<sequence>MAKHAARRDTGRHRAPARPRYGRIAAFTAALTVTSVAVAGGFGLLPGGADEPAAASPSGSRADSSPADSAADSPADSSPAASPAAPVDTPKPEELAALDGPATGDLADTSSQVAAVTDSTSLPARSGSGRRIVFSEGRQRVWLVDGDGEVERTYLVSGSVEDNLDPGTYAVYSRSRNAIGVDDSGTMEYFVRFTQGTQGAAIGFHTIPVDEGRPVQTRAELGTPRSHGCIRQARPNAIALWEFAPVGTKVVVTA</sequence>
<keyword evidence="11" id="KW-1185">Reference proteome</keyword>
<evidence type="ECO:0000256" key="5">
    <source>
        <dbReference type="ARBA" id="ARBA00023316"/>
    </source>
</evidence>
<reference evidence="10 11" key="1">
    <citation type="journal article" date="2016" name="Int. J. Syst. Evol. Microbiol.">
        <title>Nocardioides albidus sp. nov., an actinobacterium isolated from garden soil.</title>
        <authorList>
            <person name="Singh H."/>
            <person name="Du J."/>
            <person name="Trinh H."/>
            <person name="Won K."/>
            <person name="Yang J.E."/>
            <person name="Yin C."/>
            <person name="Kook M."/>
            <person name="Yi T.H."/>
        </authorList>
    </citation>
    <scope>NUCLEOTIDE SEQUENCE [LARGE SCALE GENOMIC DNA]</scope>
    <source>
        <strain evidence="10 11">CCTCC AB 2015297</strain>
    </source>
</reference>
<feature type="domain" description="L,D-TPase catalytic" evidence="9">
    <location>
        <begin position="130"/>
        <end position="253"/>
    </location>
</feature>
<dbReference type="GO" id="GO:0005576">
    <property type="term" value="C:extracellular region"/>
    <property type="evidence" value="ECO:0007669"/>
    <property type="project" value="TreeGrafter"/>
</dbReference>
<keyword evidence="2" id="KW-0808">Transferase</keyword>
<dbReference type="GO" id="GO:0071555">
    <property type="term" value="P:cell wall organization"/>
    <property type="evidence" value="ECO:0007669"/>
    <property type="project" value="UniProtKB-UniRule"/>
</dbReference>
<evidence type="ECO:0000256" key="4">
    <source>
        <dbReference type="ARBA" id="ARBA00022984"/>
    </source>
</evidence>
<name>A0A5C4VP48_9ACTN</name>
<evidence type="ECO:0000256" key="2">
    <source>
        <dbReference type="ARBA" id="ARBA00022679"/>
    </source>
</evidence>
<evidence type="ECO:0000256" key="8">
    <source>
        <dbReference type="SAM" id="Phobius"/>
    </source>
</evidence>
<accession>A0A5C4VP48</accession>
<feature type="compositionally biased region" description="Polar residues" evidence="7">
    <location>
        <begin position="108"/>
        <end position="123"/>
    </location>
</feature>
<protein>
    <submittedName>
        <fullName evidence="10">L,D-transpeptidase</fullName>
    </submittedName>
</protein>
<comment type="pathway">
    <text evidence="1 6">Cell wall biogenesis; peptidoglycan biosynthesis.</text>
</comment>
<dbReference type="InterPro" id="IPR050979">
    <property type="entry name" value="LD-transpeptidase"/>
</dbReference>
<proteinExistence type="predicted"/>
<dbReference type="GO" id="GO:0018104">
    <property type="term" value="P:peptidoglycan-protein cross-linking"/>
    <property type="evidence" value="ECO:0007669"/>
    <property type="project" value="TreeGrafter"/>
</dbReference>
<feature type="transmembrane region" description="Helical" evidence="8">
    <location>
        <begin position="21"/>
        <end position="45"/>
    </location>
</feature>
<evidence type="ECO:0000313" key="11">
    <source>
        <dbReference type="Proteomes" id="UP000313231"/>
    </source>
</evidence>
<dbReference type="InterPro" id="IPR005490">
    <property type="entry name" value="LD_TPept_cat_dom"/>
</dbReference>
<keyword evidence="4 6" id="KW-0573">Peptidoglycan synthesis</keyword>
<organism evidence="10 11">
    <name type="scientific">Nocardioides albidus</name>
    <dbReference type="NCBI Taxonomy" id="1517589"/>
    <lineage>
        <taxon>Bacteria</taxon>
        <taxon>Bacillati</taxon>
        <taxon>Actinomycetota</taxon>
        <taxon>Actinomycetes</taxon>
        <taxon>Propionibacteriales</taxon>
        <taxon>Nocardioidaceae</taxon>
        <taxon>Nocardioides</taxon>
    </lineage>
</organism>
<dbReference type="Gene3D" id="2.40.440.10">
    <property type="entry name" value="L,D-transpeptidase catalytic domain-like"/>
    <property type="match status" value="1"/>
</dbReference>
<feature type="active site" description="Proton donor/acceptor" evidence="6">
    <location>
        <position position="205"/>
    </location>
</feature>
<feature type="region of interest" description="Disordered" evidence="7">
    <location>
        <begin position="41"/>
        <end position="127"/>
    </location>
</feature>
<feature type="compositionally biased region" description="Low complexity" evidence="7">
    <location>
        <begin position="52"/>
        <end position="86"/>
    </location>
</feature>
<dbReference type="PANTHER" id="PTHR30582">
    <property type="entry name" value="L,D-TRANSPEPTIDASE"/>
    <property type="match status" value="1"/>
</dbReference>
<evidence type="ECO:0000256" key="1">
    <source>
        <dbReference type="ARBA" id="ARBA00004752"/>
    </source>
</evidence>
<evidence type="ECO:0000256" key="3">
    <source>
        <dbReference type="ARBA" id="ARBA00022960"/>
    </source>
</evidence>
<keyword evidence="8" id="KW-1133">Transmembrane helix</keyword>
<keyword evidence="8" id="KW-0472">Membrane</keyword>
<dbReference type="OrthoDB" id="5242394at2"/>
<dbReference type="CDD" id="cd16913">
    <property type="entry name" value="YkuD_like"/>
    <property type="match status" value="1"/>
</dbReference>
<dbReference type="AlphaFoldDB" id="A0A5C4VP48"/>
<gene>
    <name evidence="10" type="ORF">FHP29_17310</name>
</gene>
<dbReference type="GO" id="GO:0008360">
    <property type="term" value="P:regulation of cell shape"/>
    <property type="evidence" value="ECO:0007669"/>
    <property type="project" value="UniProtKB-UniRule"/>
</dbReference>
<dbReference type="PANTHER" id="PTHR30582:SF2">
    <property type="entry name" value="L,D-TRANSPEPTIDASE YCIB-RELATED"/>
    <property type="match status" value="1"/>
</dbReference>
<dbReference type="SUPFAM" id="SSF141523">
    <property type="entry name" value="L,D-transpeptidase catalytic domain-like"/>
    <property type="match status" value="1"/>
</dbReference>
<dbReference type="GO" id="GO:0071972">
    <property type="term" value="F:peptidoglycan L,D-transpeptidase activity"/>
    <property type="evidence" value="ECO:0007669"/>
    <property type="project" value="TreeGrafter"/>
</dbReference>
<dbReference type="Proteomes" id="UP000313231">
    <property type="component" value="Unassembled WGS sequence"/>
</dbReference>
<evidence type="ECO:0000256" key="6">
    <source>
        <dbReference type="PROSITE-ProRule" id="PRU01373"/>
    </source>
</evidence>
<dbReference type="EMBL" id="VDMP01000026">
    <property type="protein sequence ID" value="TNM37561.1"/>
    <property type="molecule type" value="Genomic_DNA"/>
</dbReference>
<feature type="region of interest" description="Disordered" evidence="7">
    <location>
        <begin position="1"/>
        <end position="21"/>
    </location>
</feature>
<keyword evidence="3 6" id="KW-0133">Cell shape</keyword>
<evidence type="ECO:0000313" key="10">
    <source>
        <dbReference type="EMBL" id="TNM37561.1"/>
    </source>
</evidence>
<evidence type="ECO:0000259" key="9">
    <source>
        <dbReference type="PROSITE" id="PS52029"/>
    </source>
</evidence>
<dbReference type="RefSeq" id="WP_139624108.1">
    <property type="nucleotide sequence ID" value="NZ_VDMP01000026.1"/>
</dbReference>
<dbReference type="GO" id="GO:0016740">
    <property type="term" value="F:transferase activity"/>
    <property type="evidence" value="ECO:0007669"/>
    <property type="project" value="UniProtKB-KW"/>
</dbReference>
<dbReference type="UniPathway" id="UPA00219"/>
<keyword evidence="8" id="KW-0812">Transmembrane</keyword>
<dbReference type="Pfam" id="PF03734">
    <property type="entry name" value="YkuD"/>
    <property type="match status" value="1"/>
</dbReference>
<dbReference type="InterPro" id="IPR038063">
    <property type="entry name" value="Transpep_catalytic_dom"/>
</dbReference>
<feature type="active site" description="Nucleophile" evidence="6">
    <location>
        <position position="229"/>
    </location>
</feature>
<keyword evidence="5 6" id="KW-0961">Cell wall biogenesis/degradation</keyword>
<evidence type="ECO:0000256" key="7">
    <source>
        <dbReference type="SAM" id="MobiDB-lite"/>
    </source>
</evidence>